<dbReference type="InterPro" id="IPR011044">
    <property type="entry name" value="Quino_amine_DH_bsu"/>
</dbReference>
<dbReference type="Pfam" id="PF00149">
    <property type="entry name" value="Metallophos"/>
    <property type="match status" value="1"/>
</dbReference>
<dbReference type="RefSeq" id="WP_379931026.1">
    <property type="nucleotide sequence ID" value="NZ_JBHUMM010000044.1"/>
</dbReference>
<dbReference type="SUPFAM" id="SSF50969">
    <property type="entry name" value="YVTN repeat-like/Quinoprotein amine dehydrogenase"/>
    <property type="match status" value="1"/>
</dbReference>
<dbReference type="InterPro" id="IPR055188">
    <property type="entry name" value="Choice_anch_I"/>
</dbReference>
<feature type="chain" id="PRO_5047345046" evidence="3">
    <location>
        <begin position="27"/>
        <end position="1111"/>
    </location>
</feature>
<dbReference type="Gene3D" id="3.10.350.10">
    <property type="entry name" value="LysM domain"/>
    <property type="match status" value="1"/>
</dbReference>
<feature type="domain" description="LysM" evidence="4">
    <location>
        <begin position="1064"/>
        <end position="1108"/>
    </location>
</feature>
<dbReference type="Pfam" id="PF02872">
    <property type="entry name" value="5_nucleotid_C"/>
    <property type="match status" value="1"/>
</dbReference>
<protein>
    <submittedName>
        <fullName evidence="5">Choice-of-anchor I family protein</fullName>
    </submittedName>
</protein>
<dbReference type="NCBIfam" id="NF038117">
    <property type="entry name" value="choice_anch_I"/>
    <property type="match status" value="1"/>
</dbReference>
<dbReference type="Gene3D" id="2.130.10.10">
    <property type="entry name" value="YVTN repeat-like/Quinoprotein amine dehydrogenase"/>
    <property type="match status" value="1"/>
</dbReference>
<dbReference type="SUPFAM" id="SSF54106">
    <property type="entry name" value="LysM domain"/>
    <property type="match status" value="1"/>
</dbReference>
<evidence type="ECO:0000313" key="5">
    <source>
        <dbReference type="EMBL" id="MFD2673438.1"/>
    </source>
</evidence>
<proteinExistence type="predicted"/>
<dbReference type="SMART" id="SM00257">
    <property type="entry name" value="LysM"/>
    <property type="match status" value="1"/>
</dbReference>
<dbReference type="PROSITE" id="PS00785">
    <property type="entry name" value="5_NUCLEOTIDASE_1"/>
    <property type="match status" value="1"/>
</dbReference>
<dbReference type="PROSITE" id="PS51782">
    <property type="entry name" value="LYSM"/>
    <property type="match status" value="1"/>
</dbReference>
<evidence type="ECO:0000313" key="6">
    <source>
        <dbReference type="Proteomes" id="UP001597497"/>
    </source>
</evidence>
<evidence type="ECO:0000256" key="2">
    <source>
        <dbReference type="SAM" id="MobiDB-lite"/>
    </source>
</evidence>
<feature type="signal peptide" evidence="3">
    <location>
        <begin position="1"/>
        <end position="26"/>
    </location>
</feature>
<dbReference type="EMBL" id="JBHUMM010000044">
    <property type="protein sequence ID" value="MFD2673438.1"/>
    <property type="molecule type" value="Genomic_DNA"/>
</dbReference>
<gene>
    <name evidence="5" type="ORF">ACFSUC_17970</name>
</gene>
<evidence type="ECO:0000256" key="1">
    <source>
        <dbReference type="ARBA" id="ARBA00022729"/>
    </source>
</evidence>
<dbReference type="InterPro" id="IPR008334">
    <property type="entry name" value="5'-Nucleotdase_C"/>
</dbReference>
<sequence length="1111" mass="120151">MMKKILTGIIGSLLLAQSVLVGTAGAAEQGLAQASGSPGLSIQYIAQYSSGAEVDEGGTEIVAYDAKTAQLFSINGAEKALEILDLSQLEGGDAFTSLSLTKQIKLADLDEQLAQVSDMTSVAVSPQGDYVAVSVPAEPKTDAGYVVFFHMDGKYAGHVEVGSLPDMVTITSDGKQVVVANEGEPSDDLTLNPKGSVSIISIDNGLDTVTQEDVTTLYFQGNIKGLDQVRKVNPDATLAEDVEPEYVRIDGNDQKAYVGLQENNAIAIVNLETLKIESVHNLGYKDMSMEANGMDASDKDDRIHITPYPVLSMYQPDTLALLEQDGETYLLTANEGDAMDYHGFSEEARVADIADQVMLNEARFAGFSQEELDAWVEAGGLTDPAQLGRLKVTTSAPVNAEGKYEAIYGYGARSFSIWNTKDMSQVYDSGNDFEKRTAAIIPDYFNSDNDENEADKRSDDKGPEPEAIAVGELDGSSYAFVGLERTGGIMVYDVTDVTQPAFEQYVTTRRYEGEDIAGDVAPEGMIFVSSEHSPTGEALLIAAHEVSGTIAIYEVKTKPMHASITILHTNDSHARVFEGKYDGMGFAKLATLVEQYRDMNEHTLLLDAGDTLHGTNFATLVRGSSIVEVLNEIGYDGMAPGNHDFNYGYERLKELEKEMNFPLYSANVRDKATGERVFNPYVIEEIDGLRLGIFGLSTPETHYKTHPKNVEHLLFTDPVVEAQGMVQILERQNVDAIIAVTHLGIDESSTDTSIKVAEGAPGIDLIVDGHSHTTLVEGLEGANDTLIVSSGEYTKNLGVVELTFEAGELTDAASRLISKEEATDVAEHPEVVEVLQRIEKEQEKVLSQVVGSTKVILDGEREQVRTGETNLGNLITDAMLHMTRADVALTNGGGIRASIEAGEITKGDVITVLPFGNYIVTKEVTGEQIIAALENGVSAYPEAKGAFPHVAGMTYQIDASKPAGERVHHVKIKGQPIDLKASYVLATNDFLAAGGDEYEMFTASPILNEYPALDEALITYIQERGEVKSKVEGRITAAKASQADSKPELALPQHPDDKPAQQPKVYVVRAGDTLYRIAIRHGVTWQEIQALNKLSNPHLIYPGQNIQIPAS</sequence>
<dbReference type="Gene3D" id="3.90.780.10">
    <property type="entry name" value="5'-Nucleotidase, C-terminal domain"/>
    <property type="match status" value="1"/>
</dbReference>
<evidence type="ECO:0000259" key="4">
    <source>
        <dbReference type="PROSITE" id="PS51782"/>
    </source>
</evidence>
<dbReference type="InterPro" id="IPR036779">
    <property type="entry name" value="LysM_dom_sf"/>
</dbReference>
<dbReference type="InterPro" id="IPR018392">
    <property type="entry name" value="LysM"/>
</dbReference>
<dbReference type="Pfam" id="PF01476">
    <property type="entry name" value="LysM"/>
    <property type="match status" value="1"/>
</dbReference>
<feature type="compositionally biased region" description="Basic and acidic residues" evidence="2">
    <location>
        <begin position="454"/>
        <end position="464"/>
    </location>
</feature>
<dbReference type="InterPro" id="IPR015943">
    <property type="entry name" value="WD40/YVTN_repeat-like_dom_sf"/>
</dbReference>
<evidence type="ECO:0000256" key="3">
    <source>
        <dbReference type="SAM" id="SignalP"/>
    </source>
</evidence>
<feature type="region of interest" description="Disordered" evidence="2">
    <location>
        <begin position="1038"/>
        <end position="1063"/>
    </location>
</feature>
<keyword evidence="6" id="KW-1185">Reference proteome</keyword>
<accession>A0ABW5REJ1</accession>
<dbReference type="InterPro" id="IPR029052">
    <property type="entry name" value="Metallo-depent_PP-like"/>
</dbReference>
<dbReference type="InterPro" id="IPR036907">
    <property type="entry name" value="5'-Nucleotdase_C_sf"/>
</dbReference>
<organism evidence="5 6">
    <name type="scientific">Marinicrinis sediminis</name>
    <dbReference type="NCBI Taxonomy" id="1652465"/>
    <lineage>
        <taxon>Bacteria</taxon>
        <taxon>Bacillati</taxon>
        <taxon>Bacillota</taxon>
        <taxon>Bacilli</taxon>
        <taxon>Bacillales</taxon>
        <taxon>Paenibacillaceae</taxon>
    </lineage>
</organism>
<dbReference type="SUPFAM" id="SSF55816">
    <property type="entry name" value="5'-nucleotidase (syn. UDP-sugar hydrolase), C-terminal domain"/>
    <property type="match status" value="1"/>
</dbReference>
<comment type="caution">
    <text evidence="5">The sequence shown here is derived from an EMBL/GenBank/DDBJ whole genome shotgun (WGS) entry which is preliminary data.</text>
</comment>
<dbReference type="InterPro" id="IPR006179">
    <property type="entry name" value="5_nucleotidase/apyrase"/>
</dbReference>
<dbReference type="Pfam" id="PF22494">
    <property type="entry name" value="choice_anch_I"/>
    <property type="match status" value="1"/>
</dbReference>
<keyword evidence="1 3" id="KW-0732">Signal</keyword>
<dbReference type="Gene3D" id="3.60.21.10">
    <property type="match status" value="1"/>
</dbReference>
<dbReference type="SUPFAM" id="SSF56300">
    <property type="entry name" value="Metallo-dependent phosphatases"/>
    <property type="match status" value="1"/>
</dbReference>
<dbReference type="Proteomes" id="UP001597497">
    <property type="component" value="Unassembled WGS sequence"/>
</dbReference>
<dbReference type="CDD" id="cd00118">
    <property type="entry name" value="LysM"/>
    <property type="match status" value="1"/>
</dbReference>
<name>A0ABW5REJ1_9BACL</name>
<feature type="region of interest" description="Disordered" evidence="2">
    <location>
        <begin position="444"/>
        <end position="465"/>
    </location>
</feature>
<dbReference type="PANTHER" id="PTHR11575:SF24">
    <property type="entry name" value="5'-NUCLEOTIDASE"/>
    <property type="match status" value="1"/>
</dbReference>
<dbReference type="InterPro" id="IPR006146">
    <property type="entry name" value="5'-Nucleotdase_CS"/>
</dbReference>
<dbReference type="PRINTS" id="PR01607">
    <property type="entry name" value="APYRASEFAMLY"/>
</dbReference>
<dbReference type="InterPro" id="IPR004843">
    <property type="entry name" value="Calcineurin-like_PHP"/>
</dbReference>
<dbReference type="PANTHER" id="PTHR11575">
    <property type="entry name" value="5'-NUCLEOTIDASE-RELATED"/>
    <property type="match status" value="1"/>
</dbReference>
<reference evidence="6" key="1">
    <citation type="journal article" date="2019" name="Int. J. Syst. Evol. Microbiol.">
        <title>The Global Catalogue of Microorganisms (GCM) 10K type strain sequencing project: providing services to taxonomists for standard genome sequencing and annotation.</title>
        <authorList>
            <consortium name="The Broad Institute Genomics Platform"/>
            <consortium name="The Broad Institute Genome Sequencing Center for Infectious Disease"/>
            <person name="Wu L."/>
            <person name="Ma J."/>
        </authorList>
    </citation>
    <scope>NUCLEOTIDE SEQUENCE [LARGE SCALE GENOMIC DNA]</scope>
    <source>
        <strain evidence="6">KCTC 33676</strain>
    </source>
</reference>